<dbReference type="OrthoDB" id="416786at2759"/>
<dbReference type="InterPro" id="IPR042099">
    <property type="entry name" value="ANL_N_sf"/>
</dbReference>
<dbReference type="Gene3D" id="3.40.50.12780">
    <property type="entry name" value="N-terminal domain of ligase-like"/>
    <property type="match status" value="1"/>
</dbReference>
<keyword evidence="6" id="KW-1185">Reference proteome</keyword>
<dbReference type="InterPro" id="IPR045851">
    <property type="entry name" value="AMP-bd_C_sf"/>
</dbReference>
<comment type="caution">
    <text evidence="5">The sequence shown here is derived from an EMBL/GenBank/DDBJ whole genome shotgun (WGS) entry which is preliminary data.</text>
</comment>
<evidence type="ECO:0000259" key="3">
    <source>
        <dbReference type="Pfam" id="PF00501"/>
    </source>
</evidence>
<keyword evidence="1" id="KW-0596">Phosphopantetheine</keyword>
<dbReference type="SUPFAM" id="SSF52777">
    <property type="entry name" value="CoA-dependent acyltransferases"/>
    <property type="match status" value="2"/>
</dbReference>
<evidence type="ECO:0000256" key="1">
    <source>
        <dbReference type="ARBA" id="ARBA00022450"/>
    </source>
</evidence>
<feature type="domain" description="AMP-dependent synthetase/ligase" evidence="3">
    <location>
        <begin position="470"/>
        <end position="805"/>
    </location>
</feature>
<dbReference type="Gene3D" id="3.30.559.10">
    <property type="entry name" value="Chloramphenicol acetyltransferase-like domain"/>
    <property type="match status" value="1"/>
</dbReference>
<dbReference type="Pfam" id="PF00668">
    <property type="entry name" value="Condensation"/>
    <property type="match status" value="1"/>
</dbReference>
<dbReference type="Gene3D" id="3.30.300.30">
    <property type="match status" value="1"/>
</dbReference>
<reference evidence="5" key="1">
    <citation type="submission" date="2021-10" db="EMBL/GenBank/DDBJ databases">
        <authorList>
            <person name="Piombo E."/>
        </authorList>
    </citation>
    <scope>NUCLEOTIDE SEQUENCE</scope>
</reference>
<dbReference type="SUPFAM" id="SSF56801">
    <property type="entry name" value="Acetyl-CoA synthetase-like"/>
    <property type="match status" value="1"/>
</dbReference>
<dbReference type="InterPro" id="IPR000873">
    <property type="entry name" value="AMP-dep_synth/lig_dom"/>
</dbReference>
<keyword evidence="2" id="KW-0597">Phosphoprotein</keyword>
<dbReference type="PANTHER" id="PTHR45527:SF12">
    <property type="entry name" value="NONRIBOSOMAL PEPTIDE SYNTHETASE IVOA"/>
    <property type="match status" value="1"/>
</dbReference>
<dbReference type="GO" id="GO:0044550">
    <property type="term" value="P:secondary metabolite biosynthetic process"/>
    <property type="evidence" value="ECO:0007669"/>
    <property type="project" value="TreeGrafter"/>
</dbReference>
<sequence length="976" mass="107641">MALPKVSPRLVVDDATLAEIAEACHITVNQIEEIYPCLPQQISQIDDKRSEQFQILVNFGPDADIDGWCDALRQVVAANSTLRTRIVKSHVGIVQVVTTEEHQTEKRPGEDVDQYVRDGKQRLLGFGDLLFRSVVIDRTFIAIIHHAIMDHSSISTLLKEDVSRAFFGQEINQRPAYRDFVDYNLDLDESAARAFWASRFKGPSAIYPPVPVGHYAQPFGVATKTMALDLQQTGISPAHVPLYIEAAWALTAATYASSDSVAYGLVLSGRSPSARGLEKTLGQTVVEIPVQVHLKRNMTIEQLVKDRATSLRKLQAEPSIQFGLDGIASVSDAARTAAGFQTQLNIIPFPRTQSDKKSIPINGDIEMDRIVWMAKGSFALMLPCYVGPGQVFVEAKYDPVCISERQVHRVLNQFDHVLQHFLVAPMNLKLNQLRLFSSDDMAEVTQWNKILPKAAEKLIYDDFVLNSHLRPDIRAVEAADGYASYGELHQLSDSFADELHRRGISCREPVLFAMERSLSAIIAIIGIIKVGGICVPVYKQDSFHQKTFLASSVRARFALSSTSDYSLLEGVVPNVLPIDMAFISGLSRSSRNGKDHITSPEDPVFILSTNGSMLGPKDVVFEHRSLVSNLSAICSRLDWHSSTRILQFAPPASTASIYEIFGALSLGKCLCVHPETTRTIETEPADFISSFNVDTALLPPSIIRNINPDRVTCLKSLTSFGESMDERTLTRWSKATRLFNSWGVCEASMLNTVNELMVGSPCSDNIGRPVGCAAWIVNPSNPDELATIGSIGELLIEGPSVARGYSNSDSKTKASFILPPKWASEFGRKSGRFLRTGDLGKYAADGTVVFIGKKENAAKLGPHTLQLEELESLLLACPEVQDIVTCVKIAAGRTQLFAILSLADPELPNQEVLQELSEAYSGVVNSRINIIRKYAEQNSLCSKVPDIWVVVEKLPRTGSFRLNRGAVRSWLKTNRR</sequence>
<accession>A0A9N9UDF7</accession>
<proteinExistence type="predicted"/>
<dbReference type="GO" id="GO:0043041">
    <property type="term" value="P:amino acid activation for nonribosomal peptide biosynthetic process"/>
    <property type="evidence" value="ECO:0007669"/>
    <property type="project" value="TreeGrafter"/>
</dbReference>
<dbReference type="AlphaFoldDB" id="A0A9N9UDF7"/>
<dbReference type="Proteomes" id="UP000754883">
    <property type="component" value="Unassembled WGS sequence"/>
</dbReference>
<feature type="domain" description="Condensation" evidence="4">
    <location>
        <begin position="52"/>
        <end position="443"/>
    </location>
</feature>
<dbReference type="InterPro" id="IPR001242">
    <property type="entry name" value="Condensation_dom"/>
</dbReference>
<gene>
    <name evidence="5" type="ORF">CBYS24578_00018430</name>
</gene>
<dbReference type="GO" id="GO:0003824">
    <property type="term" value="F:catalytic activity"/>
    <property type="evidence" value="ECO:0007669"/>
    <property type="project" value="InterPro"/>
</dbReference>
<dbReference type="InterPro" id="IPR023213">
    <property type="entry name" value="CAT-like_dom_sf"/>
</dbReference>
<dbReference type="PANTHER" id="PTHR45527">
    <property type="entry name" value="NONRIBOSOMAL PEPTIDE SYNTHETASE"/>
    <property type="match status" value="1"/>
</dbReference>
<dbReference type="GO" id="GO:0031177">
    <property type="term" value="F:phosphopantetheine binding"/>
    <property type="evidence" value="ECO:0007669"/>
    <property type="project" value="TreeGrafter"/>
</dbReference>
<dbReference type="Pfam" id="PF00501">
    <property type="entry name" value="AMP-binding"/>
    <property type="match status" value="1"/>
</dbReference>
<organism evidence="5 6">
    <name type="scientific">Clonostachys byssicola</name>
    <dbReference type="NCBI Taxonomy" id="160290"/>
    <lineage>
        <taxon>Eukaryota</taxon>
        <taxon>Fungi</taxon>
        <taxon>Dikarya</taxon>
        <taxon>Ascomycota</taxon>
        <taxon>Pezizomycotina</taxon>
        <taxon>Sordariomycetes</taxon>
        <taxon>Hypocreomycetidae</taxon>
        <taxon>Hypocreales</taxon>
        <taxon>Bionectriaceae</taxon>
        <taxon>Clonostachys</taxon>
    </lineage>
</organism>
<dbReference type="Gene3D" id="3.30.559.30">
    <property type="entry name" value="Nonribosomal peptide synthetase, condensation domain"/>
    <property type="match status" value="1"/>
</dbReference>
<evidence type="ECO:0000256" key="2">
    <source>
        <dbReference type="ARBA" id="ARBA00022553"/>
    </source>
</evidence>
<protein>
    <submittedName>
        <fullName evidence="5">Uncharacterized protein</fullName>
    </submittedName>
</protein>
<dbReference type="GO" id="GO:0005737">
    <property type="term" value="C:cytoplasm"/>
    <property type="evidence" value="ECO:0007669"/>
    <property type="project" value="TreeGrafter"/>
</dbReference>
<evidence type="ECO:0000313" key="6">
    <source>
        <dbReference type="Proteomes" id="UP000754883"/>
    </source>
</evidence>
<evidence type="ECO:0000313" key="5">
    <source>
        <dbReference type="EMBL" id="CAG9986154.1"/>
    </source>
</evidence>
<dbReference type="EMBL" id="CABFNO020001403">
    <property type="protein sequence ID" value="CAG9986154.1"/>
    <property type="molecule type" value="Genomic_DNA"/>
</dbReference>
<name>A0A9N9UDF7_9HYPO</name>
<evidence type="ECO:0000259" key="4">
    <source>
        <dbReference type="Pfam" id="PF00668"/>
    </source>
</evidence>